<dbReference type="Proteomes" id="UP000054937">
    <property type="component" value="Unassembled WGS sequence"/>
</dbReference>
<dbReference type="GO" id="GO:1990229">
    <property type="term" value="C:iron-sulfur cluster assembly complex"/>
    <property type="evidence" value="ECO:0007669"/>
    <property type="project" value="UniProtKB-ARBA"/>
</dbReference>
<evidence type="ECO:0000256" key="1">
    <source>
        <dbReference type="ARBA" id="ARBA00010381"/>
    </source>
</evidence>
<evidence type="ECO:0000313" key="5">
    <source>
        <dbReference type="Proteomes" id="UP000054937"/>
    </source>
</evidence>
<dbReference type="SUPFAM" id="SSF117916">
    <property type="entry name" value="Fe-S cluster assembly (FSCA) domain-like"/>
    <property type="match status" value="1"/>
</dbReference>
<evidence type="ECO:0000256" key="2">
    <source>
        <dbReference type="ARBA" id="ARBA00022829"/>
    </source>
</evidence>
<dbReference type="InterPro" id="IPR002744">
    <property type="entry name" value="MIP18-like"/>
</dbReference>
<feature type="domain" description="MIP18 family-like" evidence="3">
    <location>
        <begin position="42"/>
        <end position="108"/>
    </location>
</feature>
<sequence length="780" mass="91849">MELQNPNPEVKLQSYKLSPRSLKKRVQQELNFEQHDEIDSLEIFDLVKSINDPEHPLTLEQLNIVSPQDIKIQQNYITLYFTPTIPHCSLSQTIGLFLKVKLIRSLPERMKIIVLIKPGTHSQEIDVNKQINDKERIAAALENPRVIQVVNKGIRFTDIKPEILEKFDIFEQNQDSQSSCCGKKTKCYGRTFTHFLDESIYKVNFINGIYKQQIDPQTGKKNRIFTAKEYKAIPCQKEFFQVKGSEDYFRQLNNLDQLYCLDPQEIKDDPPVILGDWTSDYYATFYITITACKNSSKCKPENEIKRQLDQVYWAIYYTDTMVTPQSYNQPFTYYPRDYADYGSYSCYKHYQMNIQNVYIDTDDEIEKLKQILLSKQQREVFEYLSSPIIYEEDLNKFEQEQKLKKQQNMQKLTIDDEIQLEKEKLQHLFKQITQLQQSSSTINKRLINLLLEQKLGINPVVENQDIFEQFQQENMNQNYIEQIKCSELNQSNFNSKKKLAPEKLQYTELNDTTINNLNSLEKDNLIKVLSEQQLQQQQQVTVKDENQSVNQYQRQKNVKKTCSSLNYENINNQVDSIKIDIQKEELKKDKNYYDIKSNPYIKTDKKQKFTGIFENVSQPILEIKVQDKDDKQYLDISNQTCQNDQNSCGNQNLQYTTFKAQQPHSSSIQNQQKLKNNFLDQKQSDQNIFIGLQNQSSLSIKNDYLNQNQNLSQISQQINSQVQLMFNDFSPINENEFQQEQQNTNIINKVKRNRIRNNIFPGFSNSIISDNNISNESYES</sequence>
<dbReference type="GO" id="GO:0051604">
    <property type="term" value="P:protein maturation"/>
    <property type="evidence" value="ECO:0007669"/>
    <property type="project" value="InterPro"/>
</dbReference>
<dbReference type="GO" id="GO:0007059">
    <property type="term" value="P:chromosome segregation"/>
    <property type="evidence" value="ECO:0007669"/>
    <property type="project" value="UniProtKB-KW"/>
</dbReference>
<proteinExistence type="inferred from homology"/>
<keyword evidence="5" id="KW-1185">Reference proteome</keyword>
<dbReference type="InterPro" id="IPR034904">
    <property type="entry name" value="FSCA_dom_sf"/>
</dbReference>
<dbReference type="FunFam" id="3.30.300.130:FF:000005">
    <property type="entry name" value="Mitotic spindle-associated mmxd complex subunit"/>
    <property type="match status" value="1"/>
</dbReference>
<dbReference type="Gene3D" id="6.10.250.1280">
    <property type="match status" value="1"/>
</dbReference>
<dbReference type="Pfam" id="PF01883">
    <property type="entry name" value="FeS_assembly_P"/>
    <property type="match status" value="1"/>
</dbReference>
<dbReference type="InterPro" id="IPR039796">
    <property type="entry name" value="MIP18"/>
</dbReference>
<comment type="caution">
    <text evidence="4">The sequence shown here is derived from an EMBL/GenBank/DDBJ whole genome shotgun (WGS) entry which is preliminary data.</text>
</comment>
<dbReference type="PANTHER" id="PTHR12377">
    <property type="entry name" value="CYTOSOLIC IRON-SULFUR ASSEMBLY COMPONENT 2B-RELATED"/>
    <property type="match status" value="1"/>
</dbReference>
<comment type="similarity">
    <text evidence="1">Belongs to the MIP18 family.</text>
</comment>
<accession>A0A0V0Q8S7</accession>
<dbReference type="OMA" id="QRIDINF"/>
<dbReference type="OrthoDB" id="2746at2759"/>
<dbReference type="InParanoid" id="A0A0V0Q8S7"/>
<protein>
    <recommendedName>
        <fullName evidence="3">MIP18 family-like domain-containing protein</fullName>
    </recommendedName>
</protein>
<organism evidence="4 5">
    <name type="scientific">Pseudocohnilembus persalinus</name>
    <name type="common">Ciliate</name>
    <dbReference type="NCBI Taxonomy" id="266149"/>
    <lineage>
        <taxon>Eukaryota</taxon>
        <taxon>Sar</taxon>
        <taxon>Alveolata</taxon>
        <taxon>Ciliophora</taxon>
        <taxon>Intramacronucleata</taxon>
        <taxon>Oligohymenophorea</taxon>
        <taxon>Scuticociliatia</taxon>
        <taxon>Philasterida</taxon>
        <taxon>Pseudocohnilembidae</taxon>
        <taxon>Pseudocohnilembus</taxon>
    </lineage>
</organism>
<evidence type="ECO:0000259" key="3">
    <source>
        <dbReference type="Pfam" id="PF01883"/>
    </source>
</evidence>
<name>A0A0V0Q8S7_PSEPJ</name>
<evidence type="ECO:0000313" key="4">
    <source>
        <dbReference type="EMBL" id="KRW98577.1"/>
    </source>
</evidence>
<reference evidence="4 5" key="1">
    <citation type="journal article" date="2015" name="Sci. Rep.">
        <title>Genome of the facultative scuticociliatosis pathogen Pseudocohnilembus persalinus provides insight into its virulence through horizontal gene transfer.</title>
        <authorList>
            <person name="Xiong J."/>
            <person name="Wang G."/>
            <person name="Cheng J."/>
            <person name="Tian M."/>
            <person name="Pan X."/>
            <person name="Warren A."/>
            <person name="Jiang C."/>
            <person name="Yuan D."/>
            <person name="Miao W."/>
        </authorList>
    </citation>
    <scope>NUCLEOTIDE SEQUENCE [LARGE SCALE GENOMIC DNA]</scope>
    <source>
        <strain evidence="4">36N120E</strain>
    </source>
</reference>
<dbReference type="Gene3D" id="3.30.300.130">
    <property type="entry name" value="Fe-S cluster assembly (FSCA)"/>
    <property type="match status" value="1"/>
</dbReference>
<dbReference type="GO" id="GO:0140535">
    <property type="term" value="C:intracellular protein-containing complex"/>
    <property type="evidence" value="ECO:0007669"/>
    <property type="project" value="UniProtKB-ARBA"/>
</dbReference>
<dbReference type="EMBL" id="LDAU01000239">
    <property type="protein sequence ID" value="KRW98577.1"/>
    <property type="molecule type" value="Genomic_DNA"/>
</dbReference>
<dbReference type="AlphaFoldDB" id="A0A0V0Q8S7"/>
<gene>
    <name evidence="4" type="ORF">PPERSA_02385</name>
</gene>
<keyword evidence="2" id="KW-0159">Chromosome partition</keyword>